<dbReference type="Proteomes" id="UP000789375">
    <property type="component" value="Unassembled WGS sequence"/>
</dbReference>
<evidence type="ECO:0000256" key="1">
    <source>
        <dbReference type="ARBA" id="ARBA00004141"/>
    </source>
</evidence>
<evidence type="ECO:0000313" key="5">
    <source>
        <dbReference type="EMBL" id="CAG8663834.1"/>
    </source>
</evidence>
<comment type="caution">
    <text evidence="5">The sequence shown here is derived from an EMBL/GenBank/DDBJ whole genome shotgun (WGS) entry which is preliminary data.</text>
</comment>
<accession>A0A9N9E5W1</accession>
<dbReference type="EMBL" id="CAJVPP010005364">
    <property type="protein sequence ID" value="CAG8663834.1"/>
    <property type="molecule type" value="Genomic_DNA"/>
</dbReference>
<keyword evidence="3" id="KW-1133">Transmembrane helix</keyword>
<dbReference type="InterPro" id="IPR027378">
    <property type="entry name" value="Nucleotide_channel_N"/>
</dbReference>
<dbReference type="InterPro" id="IPR050382">
    <property type="entry name" value="MFS_Na/Anion_cotransporter"/>
</dbReference>
<dbReference type="SUPFAM" id="SSF103473">
    <property type="entry name" value="MFS general substrate transporter"/>
    <property type="match status" value="1"/>
</dbReference>
<dbReference type="GO" id="GO:0016020">
    <property type="term" value="C:membrane"/>
    <property type="evidence" value="ECO:0007669"/>
    <property type="project" value="UniProtKB-SubCell"/>
</dbReference>
<dbReference type="Gene3D" id="1.20.120.540">
    <property type="entry name" value="Voltage-gated potassium channels"/>
    <property type="match status" value="1"/>
</dbReference>
<proteinExistence type="predicted"/>
<dbReference type="InterPro" id="IPR036259">
    <property type="entry name" value="MFS_trans_sf"/>
</dbReference>
<name>A0A9N9E5W1_FUNMO</name>
<evidence type="ECO:0000313" key="6">
    <source>
        <dbReference type="Proteomes" id="UP000789375"/>
    </source>
</evidence>
<keyword evidence="2" id="KW-0812">Transmembrane</keyword>
<evidence type="ECO:0000256" key="3">
    <source>
        <dbReference type="ARBA" id="ARBA00022989"/>
    </source>
</evidence>
<dbReference type="PANTHER" id="PTHR11662">
    <property type="entry name" value="SOLUTE CARRIER FAMILY 17"/>
    <property type="match status" value="1"/>
</dbReference>
<protein>
    <submittedName>
        <fullName evidence="5">10042_t:CDS:1</fullName>
    </submittedName>
</protein>
<organism evidence="5 6">
    <name type="scientific">Funneliformis mosseae</name>
    <name type="common">Endomycorrhizal fungus</name>
    <name type="synonym">Glomus mosseae</name>
    <dbReference type="NCBI Taxonomy" id="27381"/>
    <lineage>
        <taxon>Eukaryota</taxon>
        <taxon>Fungi</taxon>
        <taxon>Fungi incertae sedis</taxon>
        <taxon>Mucoromycota</taxon>
        <taxon>Glomeromycotina</taxon>
        <taxon>Glomeromycetes</taxon>
        <taxon>Glomerales</taxon>
        <taxon>Glomeraceae</taxon>
        <taxon>Funneliformis</taxon>
    </lineage>
</organism>
<feature type="non-terminal residue" evidence="5">
    <location>
        <position position="1"/>
    </location>
</feature>
<reference evidence="5" key="1">
    <citation type="submission" date="2021-06" db="EMBL/GenBank/DDBJ databases">
        <authorList>
            <person name="Kallberg Y."/>
            <person name="Tangrot J."/>
            <person name="Rosling A."/>
        </authorList>
    </citation>
    <scope>NUCLEOTIDE SEQUENCE</scope>
    <source>
        <strain evidence="5">87-6 pot B 2015</strain>
    </source>
</reference>
<evidence type="ECO:0000256" key="4">
    <source>
        <dbReference type="ARBA" id="ARBA00023136"/>
    </source>
</evidence>
<keyword evidence="6" id="KW-1185">Reference proteome</keyword>
<keyword evidence="4" id="KW-0472">Membrane</keyword>
<dbReference type="PANTHER" id="PTHR11662:SF446">
    <property type="entry name" value="SODIUM-DEPENDENT PHOSPHATE TRANSPORT PROTEIN 1, CHLOROPLASTIC"/>
    <property type="match status" value="1"/>
</dbReference>
<sequence length="228" mass="24832">SIEHRSCDSLYDNGLWMVFNDTRMLSAFFVGYLTTQILGGALADKFGGKPVLAIERSRANAVVTGSSAIGAVVGLPHGRLGSGIYGWECIFTCLERSGGVRDLHSNAGMNQLLYLANNKNDSKLTNDIPWMSILSKKEVWTLLINITLALTSRNWDILLSFAGTIGDHMIHKVKFRVITIRRIAQSIGSFGAAYCASSRDKLTIGMGLNAFTLILPLKYASSTVLAKL</sequence>
<comment type="subcellular location">
    <subcellularLocation>
        <location evidence="1">Membrane</location>
        <topology evidence="1">Multi-pass membrane protein</topology>
    </subcellularLocation>
</comment>
<dbReference type="AlphaFoldDB" id="A0A9N9E5W1"/>
<gene>
    <name evidence="5" type="ORF">FMOSSE_LOCUS12074</name>
</gene>
<evidence type="ECO:0000256" key="2">
    <source>
        <dbReference type="ARBA" id="ARBA00022692"/>
    </source>
</evidence>